<reference evidence="12" key="2">
    <citation type="submission" date="2020-09" db="EMBL/GenBank/DDBJ databases">
        <authorList>
            <person name="Sun Q."/>
            <person name="Zhou Y."/>
        </authorList>
    </citation>
    <scope>NUCLEOTIDE SEQUENCE</scope>
    <source>
        <strain evidence="12">CGMCC 1.15448</strain>
    </source>
</reference>
<protein>
    <recommendedName>
        <fullName evidence="3 9">DNA replication and repair protein RecF</fullName>
    </recommendedName>
</protein>
<evidence type="ECO:0000256" key="10">
    <source>
        <dbReference type="RuleBase" id="RU000578"/>
    </source>
</evidence>
<evidence type="ECO:0000256" key="8">
    <source>
        <dbReference type="ARBA" id="ARBA00023125"/>
    </source>
</evidence>
<dbReference type="InterPro" id="IPR001238">
    <property type="entry name" value="DNA-binding_RecF"/>
</dbReference>
<feature type="domain" description="AAA+ ATPase" evidence="11">
    <location>
        <begin position="23"/>
        <end position="364"/>
    </location>
</feature>
<dbReference type="HAMAP" id="MF_00365">
    <property type="entry name" value="RecF"/>
    <property type="match status" value="1"/>
</dbReference>
<dbReference type="InterPro" id="IPR027417">
    <property type="entry name" value="P-loop_NTPase"/>
</dbReference>
<dbReference type="InterPro" id="IPR003395">
    <property type="entry name" value="RecF/RecN/SMC_N"/>
</dbReference>
<keyword evidence="4 9" id="KW-0963">Cytoplasm</keyword>
<dbReference type="Gene3D" id="3.40.50.300">
    <property type="entry name" value="P-loop containing nucleotide triphosphate hydrolases"/>
    <property type="match status" value="1"/>
</dbReference>
<dbReference type="GO" id="GO:0005524">
    <property type="term" value="F:ATP binding"/>
    <property type="evidence" value="ECO:0007669"/>
    <property type="project" value="UniProtKB-UniRule"/>
</dbReference>
<comment type="similarity">
    <text evidence="2 9 10">Belongs to the RecF family.</text>
</comment>
<dbReference type="GO" id="GO:0005737">
    <property type="term" value="C:cytoplasm"/>
    <property type="evidence" value="ECO:0007669"/>
    <property type="project" value="UniProtKB-SubCell"/>
</dbReference>
<dbReference type="GO" id="GO:0000731">
    <property type="term" value="P:DNA synthesis involved in DNA repair"/>
    <property type="evidence" value="ECO:0007669"/>
    <property type="project" value="TreeGrafter"/>
</dbReference>
<keyword evidence="9 10" id="KW-0742">SOS response</keyword>
<comment type="function">
    <text evidence="9 10">The RecF protein is involved in DNA metabolism; it is required for DNA replication and normal SOS inducibility. RecF binds preferentially to single-stranded, linear DNA. It also seems to bind ATP.</text>
</comment>
<evidence type="ECO:0000256" key="4">
    <source>
        <dbReference type="ARBA" id="ARBA00022490"/>
    </source>
</evidence>
<dbReference type="Pfam" id="PF02463">
    <property type="entry name" value="SMC_N"/>
    <property type="match status" value="1"/>
</dbReference>
<evidence type="ECO:0000256" key="5">
    <source>
        <dbReference type="ARBA" id="ARBA00022705"/>
    </source>
</evidence>
<dbReference type="PANTHER" id="PTHR32182">
    <property type="entry name" value="DNA REPLICATION AND REPAIR PROTEIN RECF"/>
    <property type="match status" value="1"/>
</dbReference>
<evidence type="ECO:0000256" key="2">
    <source>
        <dbReference type="ARBA" id="ARBA00008016"/>
    </source>
</evidence>
<proteinExistence type="inferred from homology"/>
<accession>A0A8J2XQ70</accession>
<keyword evidence="9 10" id="KW-0234">DNA repair</keyword>
<dbReference type="AlphaFoldDB" id="A0A8J2XQ70"/>
<evidence type="ECO:0000256" key="1">
    <source>
        <dbReference type="ARBA" id="ARBA00004496"/>
    </source>
</evidence>
<dbReference type="GO" id="GO:0009432">
    <property type="term" value="P:SOS response"/>
    <property type="evidence" value="ECO:0007669"/>
    <property type="project" value="UniProtKB-UniRule"/>
</dbReference>
<dbReference type="PROSITE" id="PS00618">
    <property type="entry name" value="RECF_2"/>
    <property type="match status" value="1"/>
</dbReference>
<dbReference type="GO" id="GO:0006302">
    <property type="term" value="P:double-strand break repair"/>
    <property type="evidence" value="ECO:0007669"/>
    <property type="project" value="TreeGrafter"/>
</dbReference>
<dbReference type="InterPro" id="IPR018078">
    <property type="entry name" value="DNA-binding_RecF_CS"/>
</dbReference>
<dbReference type="Proteomes" id="UP000607559">
    <property type="component" value="Unassembled WGS sequence"/>
</dbReference>
<evidence type="ECO:0000313" key="12">
    <source>
        <dbReference type="EMBL" id="GGA83526.1"/>
    </source>
</evidence>
<dbReference type="SMART" id="SM00382">
    <property type="entry name" value="AAA"/>
    <property type="match status" value="1"/>
</dbReference>
<comment type="caution">
    <text evidence="12">The sequence shown here is derived from an EMBL/GenBank/DDBJ whole genome shotgun (WGS) entry which is preliminary data.</text>
</comment>
<dbReference type="Gene3D" id="1.20.1050.90">
    <property type="entry name" value="RecF/RecN/SMC, N-terminal domain"/>
    <property type="match status" value="1"/>
</dbReference>
<sequence length="375" mass="42829">MLRIKQISLVGFKNYEQATFRFDKRIIGICGNNGVGKTNLLDALYYLCFTKSYFARGDQANVLRGAPGFRIEGHIDNAGQNTTVVCILRENGKKEFLTDGQPYEKLSRHIGRFPCVIIAPDDIQIITGGSEERRRFLDALLSQLNPDYLQNLIDYNRVLQQRNSFLKSVAETRLTDKHLLEVYDEQLVAAGTTVFQLRRDFLQQLLPLAGSYYTGIAGAEEPLSLGYESQLLHTPLRQLLRQGLEKDLYLQRTGSGIHKDDIDIRYADEPFRARASQGQRKSLLFALKLAEYETLKKAKGWAPLLLLDDVFEKLDRQRMRNLLERVCRQDDGQLFITDTHPERIRQEMEELGVGYQLISLPADTATTDASTRDFT</sequence>
<evidence type="ECO:0000313" key="13">
    <source>
        <dbReference type="Proteomes" id="UP000607559"/>
    </source>
</evidence>
<organism evidence="12 13">
    <name type="scientific">Puia dinghuensis</name>
    <dbReference type="NCBI Taxonomy" id="1792502"/>
    <lineage>
        <taxon>Bacteria</taxon>
        <taxon>Pseudomonadati</taxon>
        <taxon>Bacteroidota</taxon>
        <taxon>Chitinophagia</taxon>
        <taxon>Chitinophagales</taxon>
        <taxon>Chitinophagaceae</taxon>
        <taxon>Puia</taxon>
    </lineage>
</organism>
<keyword evidence="8 9" id="KW-0238">DNA-binding</keyword>
<keyword evidence="9 10" id="KW-0227">DNA damage</keyword>
<dbReference type="GO" id="GO:0003697">
    <property type="term" value="F:single-stranded DNA binding"/>
    <property type="evidence" value="ECO:0007669"/>
    <property type="project" value="UniProtKB-UniRule"/>
</dbReference>
<dbReference type="PROSITE" id="PS00617">
    <property type="entry name" value="RECF_1"/>
    <property type="match status" value="1"/>
</dbReference>
<comment type="subcellular location">
    <subcellularLocation>
        <location evidence="1 9 10">Cytoplasm</location>
    </subcellularLocation>
</comment>
<dbReference type="SUPFAM" id="SSF52540">
    <property type="entry name" value="P-loop containing nucleoside triphosphate hydrolases"/>
    <property type="match status" value="1"/>
</dbReference>
<gene>
    <name evidence="9 12" type="primary">recF</name>
    <name evidence="12" type="ORF">GCM10011511_03280</name>
</gene>
<reference evidence="12" key="1">
    <citation type="journal article" date="2014" name="Int. J. Syst. Evol. Microbiol.">
        <title>Complete genome sequence of Corynebacterium casei LMG S-19264T (=DSM 44701T), isolated from a smear-ripened cheese.</title>
        <authorList>
            <consortium name="US DOE Joint Genome Institute (JGI-PGF)"/>
            <person name="Walter F."/>
            <person name="Albersmeier A."/>
            <person name="Kalinowski J."/>
            <person name="Ruckert C."/>
        </authorList>
    </citation>
    <scope>NUCLEOTIDE SEQUENCE</scope>
    <source>
        <strain evidence="12">CGMCC 1.15448</strain>
    </source>
</reference>
<dbReference type="InterPro" id="IPR003593">
    <property type="entry name" value="AAA+_ATPase"/>
</dbReference>
<dbReference type="InterPro" id="IPR042174">
    <property type="entry name" value="RecF_2"/>
</dbReference>
<evidence type="ECO:0000256" key="7">
    <source>
        <dbReference type="ARBA" id="ARBA00022840"/>
    </source>
</evidence>
<dbReference type="PANTHER" id="PTHR32182:SF0">
    <property type="entry name" value="DNA REPLICATION AND REPAIR PROTEIN RECF"/>
    <property type="match status" value="1"/>
</dbReference>
<keyword evidence="5 9" id="KW-0235">DNA replication</keyword>
<evidence type="ECO:0000256" key="6">
    <source>
        <dbReference type="ARBA" id="ARBA00022741"/>
    </source>
</evidence>
<keyword evidence="7 9" id="KW-0067">ATP-binding</keyword>
<keyword evidence="6 9" id="KW-0547">Nucleotide-binding</keyword>
<feature type="binding site" evidence="9">
    <location>
        <begin position="31"/>
        <end position="38"/>
    </location>
    <ligand>
        <name>ATP</name>
        <dbReference type="ChEBI" id="CHEBI:30616"/>
    </ligand>
</feature>
<evidence type="ECO:0000259" key="11">
    <source>
        <dbReference type="SMART" id="SM00382"/>
    </source>
</evidence>
<dbReference type="RefSeq" id="WP_188927864.1">
    <property type="nucleotide sequence ID" value="NZ_BMJC01000001.1"/>
</dbReference>
<dbReference type="NCBIfam" id="TIGR00611">
    <property type="entry name" value="recf"/>
    <property type="match status" value="1"/>
</dbReference>
<evidence type="ECO:0000256" key="3">
    <source>
        <dbReference type="ARBA" id="ARBA00020170"/>
    </source>
</evidence>
<name>A0A8J2XQ70_9BACT</name>
<dbReference type="GO" id="GO:0006260">
    <property type="term" value="P:DNA replication"/>
    <property type="evidence" value="ECO:0007669"/>
    <property type="project" value="UniProtKB-UniRule"/>
</dbReference>
<keyword evidence="13" id="KW-1185">Reference proteome</keyword>
<evidence type="ECO:0000256" key="9">
    <source>
        <dbReference type="HAMAP-Rule" id="MF_00365"/>
    </source>
</evidence>
<dbReference type="EMBL" id="BMJC01000001">
    <property type="protein sequence ID" value="GGA83526.1"/>
    <property type="molecule type" value="Genomic_DNA"/>
</dbReference>